<sequence length="268" mass="31944">MQRTYRGNFRKYSNSKLNGRKDTHSATLELDTTYIECPNCHKEYSINLSASICGGELYSDDLDESTEVEIEDCENEYFEDYSEIVESNSKYFDTFCNQMESNKKLFENDILKPELIETLNKLLFVNLITCLETYLSDAIINSIFNNEQYLKRFVENFKDYHKLSFNLNDIYKEMDKLQKRVKDDLFELMYHNLPKISNIYKIIFDIDIPNNMGEIMQRIKIRHDLVHRNGKDKNNKEINISKPQLVETYDLIYNFIKEIDNKLNERIT</sequence>
<dbReference type="InterPro" id="IPR041519">
    <property type="entry name" value="HEPN_RiboL-PSP"/>
</dbReference>
<evidence type="ECO:0000259" key="1">
    <source>
        <dbReference type="Pfam" id="PF18735"/>
    </source>
</evidence>
<name>A0AAE9SJ62_9SPIR</name>
<proteinExistence type="predicted"/>
<evidence type="ECO:0000313" key="2">
    <source>
        <dbReference type="EMBL" id="UTY34755.1"/>
    </source>
</evidence>
<evidence type="ECO:0000313" key="3">
    <source>
        <dbReference type="Proteomes" id="UP001058682"/>
    </source>
</evidence>
<dbReference type="Pfam" id="PF18735">
    <property type="entry name" value="HEPN_RiboL-PSP"/>
    <property type="match status" value="1"/>
</dbReference>
<protein>
    <recommendedName>
        <fullName evidence="1">RiboL-PSP-HEPN domain-containing protein</fullName>
    </recommendedName>
</protein>
<dbReference type="RefSeq" id="WP_255818030.1">
    <property type="nucleotide sequence ID" value="NZ_CP038804.1"/>
</dbReference>
<gene>
    <name evidence="2" type="ORF">E4N74_12660</name>
</gene>
<accession>A0AAE9SJ62</accession>
<organism evidence="2 3">
    <name type="scientific">Treponema putidum</name>
    <dbReference type="NCBI Taxonomy" id="221027"/>
    <lineage>
        <taxon>Bacteria</taxon>
        <taxon>Pseudomonadati</taxon>
        <taxon>Spirochaetota</taxon>
        <taxon>Spirochaetia</taxon>
        <taxon>Spirochaetales</taxon>
        <taxon>Treponemataceae</taxon>
        <taxon>Treponema</taxon>
    </lineage>
</organism>
<dbReference type="EMBL" id="CP038804">
    <property type="protein sequence ID" value="UTY34755.1"/>
    <property type="molecule type" value="Genomic_DNA"/>
</dbReference>
<dbReference type="AlphaFoldDB" id="A0AAE9SJ62"/>
<feature type="domain" description="RiboL-PSP-HEPN" evidence="1">
    <location>
        <begin position="100"/>
        <end position="264"/>
    </location>
</feature>
<reference evidence="2" key="1">
    <citation type="submission" date="2019-04" db="EMBL/GenBank/DDBJ databases">
        <title>Whole genome sequencing of oral phylogroup 2 treponemes.</title>
        <authorList>
            <person name="Chan Y."/>
            <person name="Zeng H.H."/>
            <person name="Yu X.L."/>
            <person name="Leung W.K."/>
            <person name="Watt R.M."/>
        </authorList>
    </citation>
    <scope>NUCLEOTIDE SEQUENCE</scope>
    <source>
        <strain evidence="2">OMZ 835</strain>
    </source>
</reference>
<dbReference type="Proteomes" id="UP001058682">
    <property type="component" value="Chromosome"/>
</dbReference>